<gene>
    <name evidence="2" type="ORF">PSYICH_LOCUS15659</name>
</gene>
<dbReference type="OrthoDB" id="6351383at2759"/>
<evidence type="ECO:0000313" key="2">
    <source>
        <dbReference type="EMBL" id="CAH1115707.1"/>
    </source>
</evidence>
<reference evidence="2" key="1">
    <citation type="submission" date="2022-01" db="EMBL/GenBank/DDBJ databases">
        <authorList>
            <person name="King R."/>
        </authorList>
    </citation>
    <scope>NUCLEOTIDE SEQUENCE</scope>
</reference>
<feature type="coiled-coil region" evidence="1">
    <location>
        <begin position="147"/>
        <end position="181"/>
    </location>
</feature>
<accession>A0A9P0DG17</accession>
<evidence type="ECO:0000313" key="3">
    <source>
        <dbReference type="Proteomes" id="UP001153636"/>
    </source>
</evidence>
<evidence type="ECO:0000256" key="1">
    <source>
        <dbReference type="SAM" id="Coils"/>
    </source>
</evidence>
<sequence>MQRRIVVSAQSNSKKRIYIICKQIREGNTISKCDQRRKYFNRKNISPEEMIKNVQDHIEAIPKYSSHCSRKGNPNRVYIDHDLSVASLYQKHYKPWCTEHGTAPVKEDTYQQIFCNQYNIGFMIPKSDTCDQNKILMESNKDNESKLKEIKIQSDIYQRRAEAIQANIKQEIDEATRLNKKLVVCSSAGTFNF</sequence>
<organism evidence="2 3">
    <name type="scientific">Psylliodes chrysocephalus</name>
    <dbReference type="NCBI Taxonomy" id="3402493"/>
    <lineage>
        <taxon>Eukaryota</taxon>
        <taxon>Metazoa</taxon>
        <taxon>Ecdysozoa</taxon>
        <taxon>Arthropoda</taxon>
        <taxon>Hexapoda</taxon>
        <taxon>Insecta</taxon>
        <taxon>Pterygota</taxon>
        <taxon>Neoptera</taxon>
        <taxon>Endopterygota</taxon>
        <taxon>Coleoptera</taxon>
        <taxon>Polyphaga</taxon>
        <taxon>Cucujiformia</taxon>
        <taxon>Chrysomeloidea</taxon>
        <taxon>Chrysomelidae</taxon>
        <taxon>Galerucinae</taxon>
        <taxon>Alticini</taxon>
        <taxon>Psylliodes</taxon>
    </lineage>
</organism>
<dbReference type="EMBL" id="OV651821">
    <property type="protein sequence ID" value="CAH1115707.1"/>
    <property type="molecule type" value="Genomic_DNA"/>
</dbReference>
<dbReference type="Proteomes" id="UP001153636">
    <property type="component" value="Chromosome 9"/>
</dbReference>
<keyword evidence="3" id="KW-1185">Reference proteome</keyword>
<proteinExistence type="predicted"/>
<dbReference type="AlphaFoldDB" id="A0A9P0DG17"/>
<name>A0A9P0DG17_9CUCU</name>
<protein>
    <submittedName>
        <fullName evidence="2">Uncharacterized protein</fullName>
    </submittedName>
</protein>
<keyword evidence="1" id="KW-0175">Coiled coil</keyword>